<evidence type="ECO:0000259" key="1">
    <source>
        <dbReference type="Pfam" id="PF00535"/>
    </source>
</evidence>
<dbReference type="Proteomes" id="UP000683511">
    <property type="component" value="Chromosome"/>
</dbReference>
<dbReference type="InterPro" id="IPR050834">
    <property type="entry name" value="Glycosyltransf_2"/>
</dbReference>
<dbReference type="RefSeq" id="WP_190603932.1">
    <property type="nucleotide sequence ID" value="NZ_CP021056.1"/>
</dbReference>
<dbReference type="KEGG" id="rsin:B6N60_04099"/>
<dbReference type="EMBL" id="CP021056">
    <property type="protein sequence ID" value="QXE25384.1"/>
    <property type="molecule type" value="Genomic_DNA"/>
</dbReference>
<evidence type="ECO:0000313" key="2">
    <source>
        <dbReference type="EMBL" id="QXE25384.1"/>
    </source>
</evidence>
<reference evidence="2" key="1">
    <citation type="submission" date="2017-04" db="EMBL/GenBank/DDBJ databases">
        <title>Genome deletions in a multicellular cyanobacterial endosymbiont for morphological adaptation in marine diatoms.</title>
        <authorList>
            <person name="Wang Y."/>
            <person name="Gao H."/>
            <person name="Li R."/>
            <person name="Xu X."/>
        </authorList>
    </citation>
    <scope>NUCLEOTIDE SEQUENCE</scope>
    <source>
        <strain evidence="2">FACHB 800</strain>
    </source>
</reference>
<dbReference type="Pfam" id="PF00535">
    <property type="entry name" value="Glycos_transf_2"/>
    <property type="match status" value="1"/>
</dbReference>
<dbReference type="InterPro" id="IPR001173">
    <property type="entry name" value="Glyco_trans_2-like"/>
</dbReference>
<dbReference type="InterPro" id="IPR029044">
    <property type="entry name" value="Nucleotide-diphossugar_trans"/>
</dbReference>
<keyword evidence="3" id="KW-1185">Reference proteome</keyword>
<evidence type="ECO:0000313" key="3">
    <source>
        <dbReference type="Proteomes" id="UP000683511"/>
    </source>
</evidence>
<dbReference type="AlphaFoldDB" id="A0A975TB07"/>
<organism evidence="2 3">
    <name type="scientific">Richelia sinica FACHB-800</name>
    <dbReference type="NCBI Taxonomy" id="1357546"/>
    <lineage>
        <taxon>Bacteria</taxon>
        <taxon>Bacillati</taxon>
        <taxon>Cyanobacteriota</taxon>
        <taxon>Cyanophyceae</taxon>
        <taxon>Nostocales</taxon>
        <taxon>Nostocaceae</taxon>
        <taxon>Richelia</taxon>
    </lineage>
</organism>
<protein>
    <submittedName>
        <fullName evidence="2">Glycosyl transferase, family 2</fullName>
    </submittedName>
</protein>
<keyword evidence="2" id="KW-0808">Transferase</keyword>
<feature type="domain" description="Glycosyltransferase 2-like" evidence="1">
    <location>
        <begin position="12"/>
        <end position="142"/>
    </location>
</feature>
<proteinExistence type="predicted"/>
<dbReference type="PANTHER" id="PTHR43685:SF11">
    <property type="entry name" value="GLYCOSYLTRANSFERASE TAGX-RELATED"/>
    <property type="match status" value="1"/>
</dbReference>
<sequence>MENLYPQVQVDVITIVKNCSDVILQTLSSVSSQTYEYINHIIIDGKSTDNTKILIDSFKHNKNVNVYEQDGHGIANAFNNGLRQSQGEIVIFLNAGDSFIDENVLSKVVDSYIKEKWLWSFGETISVSKKKLLKRYIKQYKTWSNEYLLYGNPMCHQSTFYSRHILNQIGLYNENLKLGMDYDFNIRASLTRSPFLLYFPISYYDTSGVSSIRVFRSFRTARKIRNLYFPLSITKNFLIDSISFAKAIKRFIMIPIKLLF</sequence>
<accession>A0A975TB07</accession>
<gene>
    <name evidence="2" type="ORF">B6N60_04099</name>
</gene>
<name>A0A975TB07_9NOST</name>
<dbReference type="CDD" id="cd06433">
    <property type="entry name" value="GT_2_WfgS_like"/>
    <property type="match status" value="1"/>
</dbReference>
<dbReference type="PANTHER" id="PTHR43685">
    <property type="entry name" value="GLYCOSYLTRANSFERASE"/>
    <property type="match status" value="1"/>
</dbReference>
<dbReference type="GO" id="GO:0016740">
    <property type="term" value="F:transferase activity"/>
    <property type="evidence" value="ECO:0007669"/>
    <property type="project" value="UniProtKB-KW"/>
</dbReference>
<dbReference type="SUPFAM" id="SSF53448">
    <property type="entry name" value="Nucleotide-diphospho-sugar transferases"/>
    <property type="match status" value="1"/>
</dbReference>
<dbReference type="Gene3D" id="3.90.550.10">
    <property type="entry name" value="Spore Coat Polysaccharide Biosynthesis Protein SpsA, Chain A"/>
    <property type="match status" value="1"/>
</dbReference>